<protein>
    <submittedName>
        <fullName evidence="1">Uncharacterized protein</fullName>
    </submittedName>
</protein>
<dbReference type="AlphaFoldDB" id="A0AAD8PVH4"/>
<dbReference type="GeneID" id="85436239"/>
<organism evidence="1 2">
    <name type="scientific">Colletotrichum navitas</name>
    <dbReference type="NCBI Taxonomy" id="681940"/>
    <lineage>
        <taxon>Eukaryota</taxon>
        <taxon>Fungi</taxon>
        <taxon>Dikarya</taxon>
        <taxon>Ascomycota</taxon>
        <taxon>Pezizomycotina</taxon>
        <taxon>Sordariomycetes</taxon>
        <taxon>Hypocreomycetidae</taxon>
        <taxon>Glomerellales</taxon>
        <taxon>Glomerellaceae</taxon>
        <taxon>Colletotrichum</taxon>
        <taxon>Colletotrichum graminicola species complex</taxon>
    </lineage>
</organism>
<evidence type="ECO:0000313" key="2">
    <source>
        <dbReference type="Proteomes" id="UP001230504"/>
    </source>
</evidence>
<name>A0AAD8PVH4_9PEZI</name>
<proteinExistence type="predicted"/>
<keyword evidence="2" id="KW-1185">Reference proteome</keyword>
<dbReference type="Proteomes" id="UP001230504">
    <property type="component" value="Unassembled WGS sequence"/>
</dbReference>
<comment type="caution">
    <text evidence="1">The sequence shown here is derived from an EMBL/GenBank/DDBJ whole genome shotgun (WGS) entry which is preliminary data.</text>
</comment>
<dbReference type="EMBL" id="JAHLJV010000044">
    <property type="protein sequence ID" value="KAK1585469.1"/>
    <property type="molecule type" value="Genomic_DNA"/>
</dbReference>
<dbReference type="RefSeq" id="XP_060412493.1">
    <property type="nucleotide sequence ID" value="XM_060551999.1"/>
</dbReference>
<gene>
    <name evidence="1" type="ORF">LY79DRAFT_268835</name>
</gene>
<evidence type="ECO:0000313" key="1">
    <source>
        <dbReference type="EMBL" id="KAK1585469.1"/>
    </source>
</evidence>
<accession>A0AAD8PVH4</accession>
<sequence length="84" mass="9316">MTTQRRTLSRPNIANFPAPSHIPDHIHVVSASRRAINSRPNTQPSLFDFVSPRFPRDSTAEKPPAWSPAPLGCDVLHGFPVAYN</sequence>
<reference evidence="1" key="1">
    <citation type="submission" date="2021-06" db="EMBL/GenBank/DDBJ databases">
        <title>Comparative genomics, transcriptomics and evolutionary studies reveal genomic signatures of adaptation to plant cell wall in hemibiotrophic fungi.</title>
        <authorList>
            <consortium name="DOE Joint Genome Institute"/>
            <person name="Baroncelli R."/>
            <person name="Diaz J.F."/>
            <person name="Benocci T."/>
            <person name="Peng M."/>
            <person name="Battaglia E."/>
            <person name="Haridas S."/>
            <person name="Andreopoulos W."/>
            <person name="Labutti K."/>
            <person name="Pangilinan J."/>
            <person name="Floch G.L."/>
            <person name="Makela M.R."/>
            <person name="Henrissat B."/>
            <person name="Grigoriev I.V."/>
            <person name="Crouch J.A."/>
            <person name="De Vries R.P."/>
            <person name="Sukno S.A."/>
            <person name="Thon M.R."/>
        </authorList>
    </citation>
    <scope>NUCLEOTIDE SEQUENCE</scope>
    <source>
        <strain evidence="1">CBS 125086</strain>
    </source>
</reference>